<reference evidence="1 2" key="1">
    <citation type="journal article" date="2020" name="ISME J.">
        <title>Uncovering the hidden diversity of litter-decomposition mechanisms in mushroom-forming fungi.</title>
        <authorList>
            <person name="Floudas D."/>
            <person name="Bentzer J."/>
            <person name="Ahren D."/>
            <person name="Johansson T."/>
            <person name="Persson P."/>
            <person name="Tunlid A."/>
        </authorList>
    </citation>
    <scope>NUCLEOTIDE SEQUENCE [LARGE SCALE GENOMIC DNA]</scope>
    <source>
        <strain evidence="1 2">CBS 101986</strain>
    </source>
</reference>
<sequence>MSVWCLIIEDDRTVVGTCFKVPCPPGSDIEDLINHVVESELAGVDATFVSAYHSTAITLALRPAQLQSAVSELDLDKASVSPAAIVTEVVSGREVLIFKESAPLNLKAGAFFKRLRSPSPEIDHFACFKRARIVQETPSQVAQFAQYEAIQADSSERLLDDRPESDQTVAPISLLYAPFGEFDDIFSGRVPPADIKINFAQLQNHVNELATAMSRCYDTDDQRRHDGVYLFWRMSFRFPLWAGSTEAHGLVTTIATFKNQHPSVPYLENVARIARSHTSSHKFKDICRRWRVPALTIAIDGSTIHFYAILLLGHQYRVVSLTPGLSWSLYATNGRDREHLYSAFAAADGYVLDIPREFLPAVSKIRERGHDGDDSKYLEFDIIDYFGPWEHYRHLYCAKVRNGAATDQDKFIIVKFSKRYSIDLHGFCAERGHAPKVFGYERLPGGWFVIAMEWLMDAESMQAQHYLSQREELLVELVNGFHEKDLVHGDLRYVNILCEAPSDKVWLVDFDWGGKAGEVAYPTWLLDGELVRGRESSDLIIRKEDDLRILRATLQALQSEE</sequence>
<dbReference type="Proteomes" id="UP000567179">
    <property type="component" value="Unassembled WGS sequence"/>
</dbReference>
<dbReference type="AlphaFoldDB" id="A0A8H5B4K4"/>
<name>A0A8H5B4K4_9AGAR</name>
<proteinExistence type="predicted"/>
<dbReference type="SUPFAM" id="SSF56112">
    <property type="entry name" value="Protein kinase-like (PK-like)"/>
    <property type="match status" value="1"/>
</dbReference>
<keyword evidence="2" id="KW-1185">Reference proteome</keyword>
<comment type="caution">
    <text evidence="1">The sequence shown here is derived from an EMBL/GenBank/DDBJ whole genome shotgun (WGS) entry which is preliminary data.</text>
</comment>
<gene>
    <name evidence="1" type="ORF">D9619_006107</name>
</gene>
<organism evidence="1 2">
    <name type="scientific">Psilocybe cf. subviscida</name>
    <dbReference type="NCBI Taxonomy" id="2480587"/>
    <lineage>
        <taxon>Eukaryota</taxon>
        <taxon>Fungi</taxon>
        <taxon>Dikarya</taxon>
        <taxon>Basidiomycota</taxon>
        <taxon>Agaricomycotina</taxon>
        <taxon>Agaricomycetes</taxon>
        <taxon>Agaricomycetidae</taxon>
        <taxon>Agaricales</taxon>
        <taxon>Agaricineae</taxon>
        <taxon>Strophariaceae</taxon>
        <taxon>Psilocybe</taxon>
    </lineage>
</organism>
<dbReference type="InterPro" id="IPR011009">
    <property type="entry name" value="Kinase-like_dom_sf"/>
</dbReference>
<dbReference type="Gene3D" id="1.10.510.10">
    <property type="entry name" value="Transferase(Phosphotransferase) domain 1"/>
    <property type="match status" value="1"/>
</dbReference>
<evidence type="ECO:0000313" key="2">
    <source>
        <dbReference type="Proteomes" id="UP000567179"/>
    </source>
</evidence>
<dbReference type="OrthoDB" id="3261131at2759"/>
<evidence type="ECO:0000313" key="1">
    <source>
        <dbReference type="EMBL" id="KAF5316485.1"/>
    </source>
</evidence>
<accession>A0A8H5B4K4</accession>
<dbReference type="EMBL" id="JAACJJ010000042">
    <property type="protein sequence ID" value="KAF5316485.1"/>
    <property type="molecule type" value="Genomic_DNA"/>
</dbReference>
<protein>
    <submittedName>
        <fullName evidence="1">Uncharacterized protein</fullName>
    </submittedName>
</protein>